<feature type="disulfide bond" evidence="3">
    <location>
        <begin position="132"/>
        <end position="146"/>
    </location>
</feature>
<feature type="disulfide bond" evidence="3">
    <location>
        <begin position="256"/>
        <end position="271"/>
    </location>
</feature>
<feature type="disulfide bond" evidence="3">
    <location>
        <begin position="54"/>
        <end position="68"/>
    </location>
</feature>
<sequence length="331" mass="34868">CGTSKDYCSIASQCPPKSKPGDVGGSSMNCLGEFAVDGRCGPKHHGSFCPVGACCSKEGWCGTTDKHCNKQTVCPAFNPATYVKLRGARKAQFYDVVAAWVGGSRANCNGKRQPEGKCGPNHNNGRCTDGECCSVHGYCGTSKDYCSIASRCPPKAEFGGFGGSARNCLGEPSVHGTCGPMHHGTFCPVGYCCSKYGWCGNSDEHCNEESACPPFDPAKYFELGGARKAQYFDVVKAWVGGSVENCSGKPQPDGKCGPNNNNGRCQPGECCSAYGFCGKSNDYCSIASQCPPESKIGGGSLKKQQDGKCGVSRVKHEFGRCESGECCSIHE</sequence>
<feature type="disulfide bond" evidence="3">
    <location>
        <begin position="270"/>
        <end position="284"/>
    </location>
</feature>
<organism evidence="5">
    <name type="scientific">Spongospora subterranea</name>
    <dbReference type="NCBI Taxonomy" id="70186"/>
    <lineage>
        <taxon>Eukaryota</taxon>
        <taxon>Sar</taxon>
        <taxon>Rhizaria</taxon>
        <taxon>Endomyxa</taxon>
        <taxon>Phytomyxea</taxon>
        <taxon>Plasmodiophorida</taxon>
        <taxon>Plasmodiophoridae</taxon>
        <taxon>Spongospora</taxon>
    </lineage>
</organism>
<comment type="caution">
    <text evidence="3">Lacks conserved residue(s) required for the propagation of feature annotation.</text>
</comment>
<dbReference type="Gene3D" id="3.30.60.10">
    <property type="entry name" value="Endochitinase-like"/>
    <property type="match status" value="4"/>
</dbReference>
<evidence type="ECO:0000259" key="4">
    <source>
        <dbReference type="PROSITE" id="PS50941"/>
    </source>
</evidence>
<dbReference type="EMBL" id="HACM01001304">
    <property type="protein sequence ID" value="CRZ01746.1"/>
    <property type="molecule type" value="Transcribed_RNA"/>
</dbReference>
<dbReference type="AlphaFoldDB" id="A0A0H5QKA3"/>
<feature type="non-terminal residue" evidence="5">
    <location>
        <position position="1"/>
    </location>
</feature>
<dbReference type="SUPFAM" id="SSF57016">
    <property type="entry name" value="Plant lectins/antimicrobial peptides"/>
    <property type="match status" value="4"/>
</dbReference>
<reference evidence="5" key="1">
    <citation type="submission" date="2015-04" db="EMBL/GenBank/DDBJ databases">
        <title>The genome sequence of the plant pathogenic Rhizarian Plasmodiophora brassicae reveals insights in its biotrophic life cycle and the origin of chitin synthesis.</title>
        <authorList>
            <person name="Schwelm A."/>
            <person name="Fogelqvist J."/>
            <person name="Knaust A."/>
            <person name="Julke S."/>
            <person name="Lilja T."/>
            <person name="Dhandapani V."/>
            <person name="Bonilla-Rosso G."/>
            <person name="Karlsson M."/>
            <person name="Shevchenko A."/>
            <person name="Choi S.R."/>
            <person name="Kim H.G."/>
            <person name="Park J.Y."/>
            <person name="Lim Y.P."/>
            <person name="Ludwig-Muller J."/>
            <person name="Dixelius C."/>
        </authorList>
    </citation>
    <scope>NUCLEOTIDE SEQUENCE</scope>
    <source>
        <tissue evidence="5">Potato root galls</tissue>
    </source>
</reference>
<dbReference type="InterPro" id="IPR036861">
    <property type="entry name" value="Endochitinase-like_sf"/>
</dbReference>
<dbReference type="InterPro" id="IPR018371">
    <property type="entry name" value="Chitin-binding_1_CS"/>
</dbReference>
<dbReference type="CDD" id="cd00035">
    <property type="entry name" value="ChtBD1"/>
    <property type="match status" value="3"/>
</dbReference>
<name>A0A0H5QKA3_9EUKA</name>
<accession>A0A0H5QKA3</accession>
<dbReference type="PROSITE" id="PS00026">
    <property type="entry name" value="CHIT_BIND_I_1"/>
    <property type="match status" value="1"/>
</dbReference>
<evidence type="ECO:0000313" key="5">
    <source>
        <dbReference type="EMBL" id="CRZ01746.1"/>
    </source>
</evidence>
<keyword evidence="2 3" id="KW-1015">Disulfide bond</keyword>
<dbReference type="PANTHER" id="PTHR47849">
    <property type="entry name" value="CHITIN-BINDING LECTIN 1"/>
    <property type="match status" value="1"/>
</dbReference>
<dbReference type="PROSITE" id="PS50941">
    <property type="entry name" value="CHIT_BIND_I_2"/>
    <property type="match status" value="4"/>
</dbReference>
<dbReference type="Pfam" id="PF00187">
    <property type="entry name" value="Chitin_bind_1"/>
    <property type="match status" value="4"/>
</dbReference>
<feature type="disulfide bond" evidence="3">
    <location>
        <begin position="178"/>
        <end position="193"/>
    </location>
</feature>
<feature type="disulfide bond" evidence="3">
    <location>
        <begin position="192"/>
        <end position="206"/>
    </location>
</feature>
<dbReference type="GO" id="GO:0008061">
    <property type="term" value="F:chitin binding"/>
    <property type="evidence" value="ECO:0007669"/>
    <property type="project" value="UniProtKB-UniRule"/>
</dbReference>
<dbReference type="InterPro" id="IPR001002">
    <property type="entry name" value="Chitin-bd_1"/>
</dbReference>
<feature type="disulfide bond" evidence="3">
    <location>
        <begin position="265"/>
        <end position="277"/>
    </location>
</feature>
<evidence type="ECO:0000256" key="1">
    <source>
        <dbReference type="ARBA" id="ARBA00022669"/>
    </source>
</evidence>
<evidence type="ECO:0000256" key="2">
    <source>
        <dbReference type="ARBA" id="ARBA00023157"/>
    </source>
</evidence>
<keyword evidence="1 3" id="KW-0147">Chitin-binding</keyword>
<feature type="domain" description="Chitin-binding type-1" evidence="4">
    <location>
        <begin position="253"/>
        <end position="311"/>
    </location>
</feature>
<feature type="domain" description="Chitin-binding type-1" evidence="4">
    <location>
        <begin position="37"/>
        <end position="82"/>
    </location>
</feature>
<feature type="disulfide bond" evidence="3">
    <location>
        <begin position="49"/>
        <end position="61"/>
    </location>
</feature>
<feature type="disulfide bond" evidence="3">
    <location>
        <begin position="127"/>
        <end position="139"/>
    </location>
</feature>
<proteinExistence type="predicted"/>
<feature type="disulfide bond" evidence="3">
    <location>
        <begin position="118"/>
        <end position="133"/>
    </location>
</feature>
<evidence type="ECO:0000256" key="3">
    <source>
        <dbReference type="PROSITE-ProRule" id="PRU00261"/>
    </source>
</evidence>
<feature type="domain" description="Chitin-binding type-1" evidence="4">
    <location>
        <begin position="115"/>
        <end position="170"/>
    </location>
</feature>
<dbReference type="SMART" id="SM00270">
    <property type="entry name" value="ChtBD1"/>
    <property type="match status" value="4"/>
</dbReference>
<feature type="domain" description="Chitin-binding type-1" evidence="4">
    <location>
        <begin position="175"/>
        <end position="220"/>
    </location>
</feature>
<feature type="disulfide bond" evidence="3">
    <location>
        <begin position="40"/>
        <end position="55"/>
    </location>
</feature>
<protein>
    <recommendedName>
        <fullName evidence="4">Chitin-binding type-1 domain-containing protein</fullName>
    </recommendedName>
</protein>
<feature type="disulfide bond" evidence="3">
    <location>
        <begin position="187"/>
        <end position="199"/>
    </location>
</feature>